<keyword evidence="3" id="KW-1185">Reference proteome</keyword>
<sequence length="120" mass="12651">MGVAFPDHVAGLVQAIVFNETAAWEPMELVPAARLSTHAARRPRSRAILGGIMNSIVVVALICAASVQAPDCSRDTALDVITGPAHTLQECLIQGPVLAANAGFKGEDGAYVKTRCEQKR</sequence>
<evidence type="ECO:0000313" key="2">
    <source>
        <dbReference type="EMBL" id="SFL72136.1"/>
    </source>
</evidence>
<evidence type="ECO:0000256" key="1">
    <source>
        <dbReference type="SAM" id="Phobius"/>
    </source>
</evidence>
<dbReference type="AlphaFoldDB" id="A0A1I4K1B5"/>
<evidence type="ECO:0000313" key="3">
    <source>
        <dbReference type="Proteomes" id="UP000199048"/>
    </source>
</evidence>
<keyword evidence="1" id="KW-0812">Transmembrane</keyword>
<feature type="transmembrane region" description="Helical" evidence="1">
    <location>
        <begin position="47"/>
        <end position="67"/>
    </location>
</feature>
<organism evidence="2 3">
    <name type="scientific">Methylobacterium pseudosasicola</name>
    <dbReference type="NCBI Taxonomy" id="582667"/>
    <lineage>
        <taxon>Bacteria</taxon>
        <taxon>Pseudomonadati</taxon>
        <taxon>Pseudomonadota</taxon>
        <taxon>Alphaproteobacteria</taxon>
        <taxon>Hyphomicrobiales</taxon>
        <taxon>Methylobacteriaceae</taxon>
        <taxon>Methylobacterium</taxon>
    </lineage>
</organism>
<protein>
    <recommendedName>
        <fullName evidence="4">Ribosomal protein S27</fullName>
    </recommendedName>
</protein>
<gene>
    <name evidence="2" type="ORF">SAMN05192568_100975</name>
</gene>
<reference evidence="3" key="1">
    <citation type="submission" date="2016-10" db="EMBL/GenBank/DDBJ databases">
        <authorList>
            <person name="Varghese N."/>
            <person name="Submissions S."/>
        </authorList>
    </citation>
    <scope>NUCLEOTIDE SEQUENCE [LARGE SCALE GENOMIC DNA]</scope>
    <source>
        <strain evidence="3">BL36</strain>
    </source>
</reference>
<dbReference type="EMBL" id="FOTK01000009">
    <property type="protein sequence ID" value="SFL72136.1"/>
    <property type="molecule type" value="Genomic_DNA"/>
</dbReference>
<dbReference type="Proteomes" id="UP000199048">
    <property type="component" value="Unassembled WGS sequence"/>
</dbReference>
<evidence type="ECO:0008006" key="4">
    <source>
        <dbReference type="Google" id="ProtNLM"/>
    </source>
</evidence>
<name>A0A1I4K1B5_9HYPH</name>
<keyword evidence="1" id="KW-1133">Transmembrane helix</keyword>
<proteinExistence type="predicted"/>
<dbReference type="STRING" id="582667.SAMN05192568_100975"/>
<keyword evidence="1" id="KW-0472">Membrane</keyword>
<accession>A0A1I4K1B5</accession>